<dbReference type="InterPro" id="IPR002625">
    <property type="entry name" value="Smr_dom"/>
</dbReference>
<dbReference type="SMART" id="SM01162">
    <property type="entry name" value="DUF1771"/>
    <property type="match status" value="1"/>
</dbReference>
<dbReference type="InterPro" id="IPR036063">
    <property type="entry name" value="Smr_dom_sf"/>
</dbReference>
<accession>A0AAV3QJM1</accession>
<dbReference type="Pfam" id="PF08590">
    <property type="entry name" value="DUF1771"/>
    <property type="match status" value="1"/>
</dbReference>
<proteinExistence type="predicted"/>
<evidence type="ECO:0000259" key="1">
    <source>
        <dbReference type="PROSITE" id="PS50828"/>
    </source>
</evidence>
<evidence type="ECO:0000313" key="2">
    <source>
        <dbReference type="EMBL" id="GAA0164284.1"/>
    </source>
</evidence>
<dbReference type="PANTHER" id="PTHR47812:SF2">
    <property type="entry name" value="SMR (SMALL MUTS RELATED) DOMAIN-CONTAINING PROTEIN"/>
    <property type="match status" value="1"/>
</dbReference>
<organism evidence="2 3">
    <name type="scientific">Lithospermum erythrorhizon</name>
    <name type="common">Purple gromwell</name>
    <name type="synonym">Lithospermum officinale var. erythrorhizon</name>
    <dbReference type="NCBI Taxonomy" id="34254"/>
    <lineage>
        <taxon>Eukaryota</taxon>
        <taxon>Viridiplantae</taxon>
        <taxon>Streptophyta</taxon>
        <taxon>Embryophyta</taxon>
        <taxon>Tracheophyta</taxon>
        <taxon>Spermatophyta</taxon>
        <taxon>Magnoliopsida</taxon>
        <taxon>eudicotyledons</taxon>
        <taxon>Gunneridae</taxon>
        <taxon>Pentapetalae</taxon>
        <taxon>asterids</taxon>
        <taxon>lamiids</taxon>
        <taxon>Boraginales</taxon>
        <taxon>Boraginaceae</taxon>
        <taxon>Boraginoideae</taxon>
        <taxon>Lithospermeae</taxon>
        <taxon>Lithospermum</taxon>
    </lineage>
</organism>
<evidence type="ECO:0000313" key="3">
    <source>
        <dbReference type="Proteomes" id="UP001454036"/>
    </source>
</evidence>
<comment type="caution">
    <text evidence="2">The sequence shown here is derived from an EMBL/GenBank/DDBJ whole genome shotgun (WGS) entry which is preliminary data.</text>
</comment>
<dbReference type="SUPFAM" id="SSF160443">
    <property type="entry name" value="SMR domain-like"/>
    <property type="match status" value="1"/>
</dbReference>
<dbReference type="AlphaFoldDB" id="A0AAV3QJM1"/>
<sequence length="432" mass="47946">MTTPVSNTKSWVRDKKKTGWAAFNLDQRQKRGALEASNGFDTEPFPSLLSSSGPKINNQLEKPFVSVVEQKNDYPAMIFIKNGDDKIKDGDSAGCVKHFKVGDFSSQEGEDEILKISSRGKEELGAMDKLKDRHPWADKSLIEDILVGVDNNINEAASLLKVMELSSEGNTEHENVARTVDEKNTVLNCEVGSLEKADYDNFISEMLLFNGADLAKMTTDEMSARFDSIPIEPEFEEGDVYLVHRRDALKVMRSASHHSKAASDAYLKGDHLLAQHHSSKSREEWKTAERLNAEAAKEILNTRNSKNDMWTLDLHGLHSAEAVEALQEHLLKIEFQTSFNQSSSSTRSNSISGIPISSLLNSSNFSEGVKGREVPSSSQKPTTLHVITGKGNHSRGQAALPAAIRSFLIENGYRFDEARPGVIEVRPKFRRG</sequence>
<dbReference type="SMART" id="SM00463">
    <property type="entry name" value="SMR"/>
    <property type="match status" value="1"/>
</dbReference>
<dbReference type="InterPro" id="IPR013899">
    <property type="entry name" value="DUF1771"/>
</dbReference>
<dbReference type="PROSITE" id="PS50828">
    <property type="entry name" value="SMR"/>
    <property type="match status" value="1"/>
</dbReference>
<feature type="domain" description="Smr" evidence="1">
    <location>
        <begin position="312"/>
        <end position="428"/>
    </location>
</feature>
<dbReference type="PANTHER" id="PTHR47812">
    <property type="entry name" value="SMR (SMALL MUTS RELATED) DOMAIN-CONTAINING PROTEIN"/>
    <property type="match status" value="1"/>
</dbReference>
<keyword evidence="3" id="KW-1185">Reference proteome</keyword>
<protein>
    <recommendedName>
        <fullName evidence="1">Smr domain-containing protein</fullName>
    </recommendedName>
</protein>
<name>A0AAV3QJM1_LITER</name>
<reference evidence="2 3" key="1">
    <citation type="submission" date="2024-01" db="EMBL/GenBank/DDBJ databases">
        <title>The complete chloroplast genome sequence of Lithospermum erythrorhizon: insights into the phylogenetic relationship among Boraginaceae species and the maternal lineages of purple gromwells.</title>
        <authorList>
            <person name="Okada T."/>
            <person name="Watanabe K."/>
        </authorList>
    </citation>
    <scope>NUCLEOTIDE SEQUENCE [LARGE SCALE GENOMIC DNA]</scope>
</reference>
<gene>
    <name evidence="2" type="ORF">LIER_39753</name>
</gene>
<dbReference type="EMBL" id="BAABME010021811">
    <property type="protein sequence ID" value="GAA0164284.1"/>
    <property type="molecule type" value="Genomic_DNA"/>
</dbReference>
<dbReference type="Gene3D" id="3.30.1370.110">
    <property type="match status" value="1"/>
</dbReference>
<dbReference type="Proteomes" id="UP001454036">
    <property type="component" value="Unassembled WGS sequence"/>
</dbReference>